<evidence type="ECO:0000313" key="3">
    <source>
        <dbReference type="EMBL" id="MDN0073655.1"/>
    </source>
</evidence>
<dbReference type="SMART" id="SM00749">
    <property type="entry name" value="BON"/>
    <property type="match status" value="1"/>
</dbReference>
<feature type="signal peptide" evidence="1">
    <location>
        <begin position="1"/>
        <end position="27"/>
    </location>
</feature>
<reference evidence="3" key="1">
    <citation type="submission" date="2023-06" db="EMBL/GenBank/DDBJ databases">
        <authorList>
            <person name="Zhang S."/>
        </authorList>
    </citation>
    <scope>NUCLEOTIDE SEQUENCE</scope>
    <source>
        <strain evidence="3">SG2303</strain>
    </source>
</reference>
<feature type="domain" description="BON" evidence="2">
    <location>
        <begin position="37"/>
        <end position="105"/>
    </location>
</feature>
<protein>
    <submittedName>
        <fullName evidence="3">BON domain-containing protein</fullName>
    </submittedName>
</protein>
<dbReference type="Pfam" id="PF04972">
    <property type="entry name" value="BON"/>
    <property type="match status" value="1"/>
</dbReference>
<dbReference type="InterPro" id="IPR014004">
    <property type="entry name" value="Transpt-assoc_nodulatn_dom_bac"/>
</dbReference>
<name>A0ABT7XIT7_9NEIS</name>
<dbReference type="PANTHER" id="PTHR34606:SF15">
    <property type="entry name" value="BON DOMAIN-CONTAINING PROTEIN"/>
    <property type="match status" value="1"/>
</dbReference>
<keyword evidence="4" id="KW-1185">Reference proteome</keyword>
<organism evidence="3 4">
    <name type="scientific">Crenobacter oryzisoli</name>
    <dbReference type="NCBI Taxonomy" id="3056844"/>
    <lineage>
        <taxon>Bacteria</taxon>
        <taxon>Pseudomonadati</taxon>
        <taxon>Pseudomonadota</taxon>
        <taxon>Betaproteobacteria</taxon>
        <taxon>Neisseriales</taxon>
        <taxon>Neisseriaceae</taxon>
        <taxon>Crenobacter</taxon>
    </lineage>
</organism>
<dbReference type="RefSeq" id="WP_289828185.1">
    <property type="nucleotide sequence ID" value="NZ_JAUEDK010000002.1"/>
</dbReference>
<accession>A0ABT7XIT7</accession>
<sequence>MKSFTTRAVFLMALLSPALLTSPLVHAADQVAAAQVSDAELAGKVKAALDSDADLKKLNLKVTSKQGEVTITGTMTDDQQMYNAGVIAEKVSGVKYVINNMTMAQ</sequence>
<comment type="caution">
    <text evidence="3">The sequence shown here is derived from an EMBL/GenBank/DDBJ whole genome shotgun (WGS) entry which is preliminary data.</text>
</comment>
<keyword evidence="1" id="KW-0732">Signal</keyword>
<dbReference type="PANTHER" id="PTHR34606">
    <property type="entry name" value="BON DOMAIN-CONTAINING PROTEIN"/>
    <property type="match status" value="1"/>
</dbReference>
<dbReference type="InterPro" id="IPR051686">
    <property type="entry name" value="Lipoprotein_DolP"/>
</dbReference>
<dbReference type="Proteomes" id="UP001168540">
    <property type="component" value="Unassembled WGS sequence"/>
</dbReference>
<dbReference type="PROSITE" id="PS50914">
    <property type="entry name" value="BON"/>
    <property type="match status" value="1"/>
</dbReference>
<dbReference type="InterPro" id="IPR007055">
    <property type="entry name" value="BON_dom"/>
</dbReference>
<gene>
    <name evidence="3" type="ORF">QU481_01940</name>
</gene>
<dbReference type="Gene3D" id="3.30.1340.30">
    <property type="match status" value="1"/>
</dbReference>
<evidence type="ECO:0000259" key="2">
    <source>
        <dbReference type="PROSITE" id="PS50914"/>
    </source>
</evidence>
<evidence type="ECO:0000313" key="4">
    <source>
        <dbReference type="Proteomes" id="UP001168540"/>
    </source>
</evidence>
<evidence type="ECO:0000256" key="1">
    <source>
        <dbReference type="SAM" id="SignalP"/>
    </source>
</evidence>
<feature type="chain" id="PRO_5046194222" evidence="1">
    <location>
        <begin position="28"/>
        <end position="105"/>
    </location>
</feature>
<dbReference type="EMBL" id="JAUEDK010000002">
    <property type="protein sequence ID" value="MDN0073655.1"/>
    <property type="molecule type" value="Genomic_DNA"/>
</dbReference>
<proteinExistence type="predicted"/>